<sequence>MSDARWTSFPDPSFALIQGASRGLGLAMTRALLGAPHFSRIVACSRNATTTAALAELQEEHPGRLVCVDLDVTREHTIEAAARELGTQVERLHLVCNVAGLLHDASRQITPEKRLGDLDPAAFNALMQVNALGPALVVKHLTPLLRHTERTVIANLSARVGSIGDNNLGGWYSYRASKAAQNMLTRTMAIELGQHRRMGELICVALHPGTVDTGLSKPFQAHVPASKLFSTERAATQLLDVIDGLRPEDSGRFFAWDGSSIDW</sequence>
<dbReference type="InterPro" id="IPR036291">
    <property type="entry name" value="NAD(P)-bd_dom_sf"/>
</dbReference>
<dbReference type="PANTHER" id="PTHR43544:SF12">
    <property type="entry name" value="NAD(P)-BINDING ROSSMANN-FOLD SUPERFAMILY PROTEIN"/>
    <property type="match status" value="1"/>
</dbReference>
<proteinExistence type="predicted"/>
<accession>A0A5C6X5I5</accession>
<protein>
    <submittedName>
        <fullName evidence="1">SDR family oxidoreductase</fullName>
    </submittedName>
</protein>
<dbReference type="RefSeq" id="WP_146975256.1">
    <property type="nucleotide sequence ID" value="NZ_VOSL01000055.1"/>
</dbReference>
<dbReference type="Proteomes" id="UP000321046">
    <property type="component" value="Unassembled WGS sequence"/>
</dbReference>
<dbReference type="GO" id="GO:0016491">
    <property type="term" value="F:oxidoreductase activity"/>
    <property type="evidence" value="ECO:0007669"/>
    <property type="project" value="TreeGrafter"/>
</dbReference>
<gene>
    <name evidence="1" type="ORF">FRC96_14040</name>
</gene>
<dbReference type="InterPro" id="IPR002347">
    <property type="entry name" value="SDR_fam"/>
</dbReference>
<dbReference type="PANTHER" id="PTHR43544">
    <property type="entry name" value="SHORT-CHAIN DEHYDROGENASE/REDUCTASE"/>
    <property type="match status" value="1"/>
</dbReference>
<dbReference type="Gene3D" id="3.40.50.720">
    <property type="entry name" value="NAD(P)-binding Rossmann-like Domain"/>
    <property type="match status" value="1"/>
</dbReference>
<comment type="caution">
    <text evidence="1">The sequence shown here is derived from an EMBL/GenBank/DDBJ whole genome shotgun (WGS) entry which is preliminary data.</text>
</comment>
<evidence type="ECO:0000313" key="2">
    <source>
        <dbReference type="Proteomes" id="UP000321046"/>
    </source>
</evidence>
<dbReference type="Pfam" id="PF00106">
    <property type="entry name" value="adh_short"/>
    <property type="match status" value="1"/>
</dbReference>
<evidence type="ECO:0000313" key="1">
    <source>
        <dbReference type="EMBL" id="TXD34317.1"/>
    </source>
</evidence>
<organism evidence="1 2">
    <name type="scientific">Lujinxingia vulgaris</name>
    <dbReference type="NCBI Taxonomy" id="2600176"/>
    <lineage>
        <taxon>Bacteria</taxon>
        <taxon>Deltaproteobacteria</taxon>
        <taxon>Bradymonadales</taxon>
        <taxon>Lujinxingiaceae</taxon>
        <taxon>Lujinxingia</taxon>
    </lineage>
</organism>
<reference evidence="1 2" key="1">
    <citation type="submission" date="2019-08" db="EMBL/GenBank/DDBJ databases">
        <title>Bradymonadales sp. TMQ2.</title>
        <authorList>
            <person name="Liang Q."/>
        </authorList>
    </citation>
    <scope>NUCLEOTIDE SEQUENCE [LARGE SCALE GENOMIC DNA]</scope>
    <source>
        <strain evidence="1 2">TMQ2</strain>
    </source>
</reference>
<dbReference type="SUPFAM" id="SSF51735">
    <property type="entry name" value="NAD(P)-binding Rossmann-fold domains"/>
    <property type="match status" value="1"/>
</dbReference>
<dbReference type="AlphaFoldDB" id="A0A5C6X5I5"/>
<dbReference type="GO" id="GO:0005737">
    <property type="term" value="C:cytoplasm"/>
    <property type="evidence" value="ECO:0007669"/>
    <property type="project" value="TreeGrafter"/>
</dbReference>
<dbReference type="CDD" id="cd05325">
    <property type="entry name" value="carb_red_sniffer_like_SDR_c"/>
    <property type="match status" value="1"/>
</dbReference>
<dbReference type="PRINTS" id="PR00081">
    <property type="entry name" value="GDHRDH"/>
</dbReference>
<dbReference type="EMBL" id="VOSL01000055">
    <property type="protein sequence ID" value="TXD34317.1"/>
    <property type="molecule type" value="Genomic_DNA"/>
</dbReference>
<dbReference type="InterPro" id="IPR051468">
    <property type="entry name" value="Fungal_SecMetab_SDRs"/>
</dbReference>
<name>A0A5C6X5I5_9DELT</name>
<dbReference type="OrthoDB" id="9785826at2"/>